<evidence type="ECO:0000256" key="2">
    <source>
        <dbReference type="ARBA" id="ARBA00004651"/>
    </source>
</evidence>
<gene>
    <name evidence="15" type="primary">cybB</name>
    <name evidence="15" type="ORF">ACIPUP_10365</name>
    <name evidence="16" type="ORF">BSK71_00240</name>
</gene>
<dbReference type="Proteomes" id="UP000189286">
    <property type="component" value="Unassembled WGS sequence"/>
</dbReference>
<evidence type="ECO:0000256" key="12">
    <source>
        <dbReference type="ARBA" id="ARBA00037975"/>
    </source>
</evidence>
<reference evidence="17" key="2">
    <citation type="submission" date="2016-11" db="EMBL/GenBank/DDBJ databases">
        <authorList>
            <person name="Panda P."/>
            <person name="Visnovsky S."/>
            <person name="Pitman A."/>
        </authorList>
    </citation>
    <scope>NUCLEOTIDE SEQUENCE [LARGE SCALE GENOMIC DNA]</scope>
    <source>
        <strain evidence="17">ICMP 9972</strain>
    </source>
</reference>
<evidence type="ECO:0000256" key="13">
    <source>
        <dbReference type="SAM" id="Phobius"/>
    </source>
</evidence>
<organism evidence="16 17">
    <name type="scientific">Pectobacterium actinidiae</name>
    <dbReference type="NCBI Taxonomy" id="1507808"/>
    <lineage>
        <taxon>Bacteria</taxon>
        <taxon>Pseudomonadati</taxon>
        <taxon>Pseudomonadota</taxon>
        <taxon>Gammaproteobacteria</taxon>
        <taxon>Enterobacterales</taxon>
        <taxon>Pectobacteriaceae</taxon>
        <taxon>Pectobacterium</taxon>
    </lineage>
</organism>
<evidence type="ECO:0000313" key="17">
    <source>
        <dbReference type="Proteomes" id="UP000189286"/>
    </source>
</evidence>
<evidence type="ECO:0000256" key="4">
    <source>
        <dbReference type="ARBA" id="ARBA00022475"/>
    </source>
</evidence>
<dbReference type="OrthoDB" id="8589936at2"/>
<comment type="similarity">
    <text evidence="12">Belongs to the cytochrome b561 family.</text>
</comment>
<dbReference type="InterPro" id="IPR011577">
    <property type="entry name" value="Cyt_b561_bac/Ni-Hgenase"/>
</dbReference>
<dbReference type="Proteomes" id="UP001617689">
    <property type="component" value="Unassembled WGS sequence"/>
</dbReference>
<keyword evidence="9 13" id="KW-1133">Transmembrane helix</keyword>
<keyword evidence="4" id="KW-1003">Cell membrane</keyword>
<evidence type="ECO:0000259" key="14">
    <source>
        <dbReference type="Pfam" id="PF01292"/>
    </source>
</evidence>
<evidence type="ECO:0000313" key="16">
    <source>
        <dbReference type="EMBL" id="ONK08698.1"/>
    </source>
</evidence>
<dbReference type="EMBL" id="JBIXLL010000005">
    <property type="protein sequence ID" value="MFJ5429560.1"/>
    <property type="molecule type" value="Genomic_DNA"/>
</dbReference>
<dbReference type="GO" id="GO:0020037">
    <property type="term" value="F:heme binding"/>
    <property type="evidence" value="ECO:0007669"/>
    <property type="project" value="TreeGrafter"/>
</dbReference>
<keyword evidence="6 13" id="KW-0812">Transmembrane</keyword>
<sequence length="179" mass="20102">MKGKFAPSQIALHWLVFLLLVVTYATIELRGFAERGSLLRTVMIVTHFSCGVAILVLMLARLFLRHRHTSPAITPAPSRWQSALGSLTHAVIYLLFITLPILGVASRYYSGRDWMLFGIGMPTSATPNFDLAETLIGWHETLAPLGYWLIALHTAAALFHHYVMKDNTLLRMMPAKRDN</sequence>
<dbReference type="AlphaFoldDB" id="A0A1V2R8G9"/>
<evidence type="ECO:0000256" key="9">
    <source>
        <dbReference type="ARBA" id="ARBA00022989"/>
    </source>
</evidence>
<evidence type="ECO:0000256" key="6">
    <source>
        <dbReference type="ARBA" id="ARBA00022692"/>
    </source>
</evidence>
<keyword evidence="5" id="KW-0349">Heme</keyword>
<feature type="transmembrane region" description="Helical" evidence="13">
    <location>
        <begin position="145"/>
        <end position="163"/>
    </location>
</feature>
<dbReference type="PANTHER" id="PTHR30529">
    <property type="entry name" value="CYTOCHROME B561"/>
    <property type="match status" value="1"/>
</dbReference>
<dbReference type="GO" id="GO:0046872">
    <property type="term" value="F:metal ion binding"/>
    <property type="evidence" value="ECO:0007669"/>
    <property type="project" value="UniProtKB-KW"/>
</dbReference>
<protein>
    <submittedName>
        <fullName evidence="15 16">Cytochrome B</fullName>
    </submittedName>
</protein>
<feature type="domain" description="Cytochrome b561 bacterial/Ni-hydrogenase" evidence="14">
    <location>
        <begin position="7"/>
        <end position="174"/>
    </location>
</feature>
<evidence type="ECO:0000256" key="10">
    <source>
        <dbReference type="ARBA" id="ARBA00023004"/>
    </source>
</evidence>
<dbReference type="InterPro" id="IPR016174">
    <property type="entry name" value="Di-haem_cyt_TM"/>
</dbReference>
<evidence type="ECO:0000256" key="8">
    <source>
        <dbReference type="ARBA" id="ARBA00022982"/>
    </source>
</evidence>
<keyword evidence="3" id="KW-0813">Transport</keyword>
<proteinExistence type="inferred from homology"/>
<evidence type="ECO:0000313" key="18">
    <source>
        <dbReference type="Proteomes" id="UP001617689"/>
    </source>
</evidence>
<dbReference type="GO" id="GO:0009055">
    <property type="term" value="F:electron transfer activity"/>
    <property type="evidence" value="ECO:0007669"/>
    <property type="project" value="InterPro"/>
</dbReference>
<evidence type="ECO:0000256" key="7">
    <source>
        <dbReference type="ARBA" id="ARBA00022723"/>
    </source>
</evidence>
<accession>A0A1V2R8G9</accession>
<dbReference type="InterPro" id="IPR052168">
    <property type="entry name" value="Cytochrome_b561_oxidase"/>
</dbReference>
<keyword evidence="11 13" id="KW-0472">Membrane</keyword>
<feature type="transmembrane region" description="Helical" evidence="13">
    <location>
        <begin position="41"/>
        <end position="64"/>
    </location>
</feature>
<dbReference type="GO" id="GO:0022904">
    <property type="term" value="P:respiratory electron transport chain"/>
    <property type="evidence" value="ECO:0007669"/>
    <property type="project" value="InterPro"/>
</dbReference>
<name>A0A1V2R8G9_9GAMM</name>
<dbReference type="RefSeq" id="WP_039355512.1">
    <property type="nucleotide sequence ID" value="NZ_CP097896.1"/>
</dbReference>
<reference evidence="15 18" key="3">
    <citation type="submission" date="2024-10" db="EMBL/GenBank/DDBJ databases">
        <authorList>
            <person name="Lu C.-H."/>
        </authorList>
    </citation>
    <scope>NUCLEOTIDE SEQUENCE [LARGE SCALE GENOMIC DNA]</scope>
    <source>
        <strain evidence="15 18">22ZTDG03-2</strain>
    </source>
</reference>
<keyword evidence="8" id="KW-0249">Electron transport</keyword>
<keyword evidence="10" id="KW-0408">Iron</keyword>
<dbReference type="Pfam" id="PF01292">
    <property type="entry name" value="Ni_hydr_CYTB"/>
    <property type="match status" value="1"/>
</dbReference>
<evidence type="ECO:0000256" key="1">
    <source>
        <dbReference type="ARBA" id="ARBA00001970"/>
    </source>
</evidence>
<dbReference type="EMBL" id="MPUJ01000001">
    <property type="protein sequence ID" value="ONK08698.1"/>
    <property type="molecule type" value="Genomic_DNA"/>
</dbReference>
<keyword evidence="18" id="KW-1185">Reference proteome</keyword>
<evidence type="ECO:0000256" key="3">
    <source>
        <dbReference type="ARBA" id="ARBA00022448"/>
    </source>
</evidence>
<dbReference type="NCBIfam" id="NF008566">
    <property type="entry name" value="PRK11513.1"/>
    <property type="match status" value="1"/>
</dbReference>
<comment type="cofactor">
    <cofactor evidence="1">
        <name>heme b</name>
        <dbReference type="ChEBI" id="CHEBI:60344"/>
    </cofactor>
</comment>
<dbReference type="GO" id="GO:0005886">
    <property type="term" value="C:plasma membrane"/>
    <property type="evidence" value="ECO:0007669"/>
    <property type="project" value="UniProtKB-SubCell"/>
</dbReference>
<dbReference type="PANTHER" id="PTHR30529:SF4">
    <property type="entry name" value="SUPEROXIDE OXIDASE CYBB"/>
    <property type="match status" value="1"/>
</dbReference>
<evidence type="ECO:0000256" key="5">
    <source>
        <dbReference type="ARBA" id="ARBA00022617"/>
    </source>
</evidence>
<feature type="transmembrane region" description="Helical" evidence="13">
    <location>
        <begin position="84"/>
        <end position="105"/>
    </location>
</feature>
<comment type="caution">
    <text evidence="16">The sequence shown here is derived from an EMBL/GenBank/DDBJ whole genome shotgun (WGS) entry which is preliminary data.</text>
</comment>
<dbReference type="SUPFAM" id="SSF81342">
    <property type="entry name" value="Transmembrane di-heme cytochromes"/>
    <property type="match status" value="1"/>
</dbReference>
<keyword evidence="7" id="KW-0479">Metal-binding</keyword>
<comment type="subcellular location">
    <subcellularLocation>
        <location evidence="2">Cell membrane</location>
        <topology evidence="2">Multi-pass membrane protein</topology>
    </subcellularLocation>
</comment>
<reference evidence="16" key="1">
    <citation type="submission" date="2016-11" db="EMBL/GenBank/DDBJ databases">
        <authorList>
            <person name="Jaros S."/>
            <person name="Januszkiewicz K."/>
            <person name="Wedrychowicz H."/>
        </authorList>
    </citation>
    <scope>NUCLEOTIDE SEQUENCE [LARGE SCALE GENOMIC DNA]</scope>
    <source>
        <strain evidence="16">ICMP 9972</strain>
    </source>
</reference>
<evidence type="ECO:0000313" key="15">
    <source>
        <dbReference type="EMBL" id="MFJ5429560.1"/>
    </source>
</evidence>
<evidence type="ECO:0000256" key="11">
    <source>
        <dbReference type="ARBA" id="ARBA00023136"/>
    </source>
</evidence>